<accession>T1ESQ4</accession>
<keyword evidence="1" id="KW-0472">Membrane</keyword>
<name>T1ESQ4_HELRO</name>
<evidence type="ECO:0000256" key="1">
    <source>
        <dbReference type="SAM" id="Phobius"/>
    </source>
</evidence>
<gene>
    <name evidence="3" type="primary">20199604</name>
    <name evidence="2" type="ORF">HELRODRAFT_162484</name>
</gene>
<dbReference type="EnsemblMetazoa" id="HelroT162484">
    <property type="protein sequence ID" value="HelroP162484"/>
    <property type="gene ID" value="HelroG162484"/>
</dbReference>
<evidence type="ECO:0000313" key="3">
    <source>
        <dbReference type="EnsemblMetazoa" id="HelroP162484"/>
    </source>
</evidence>
<evidence type="ECO:0000313" key="2">
    <source>
        <dbReference type="EMBL" id="ESN99007.1"/>
    </source>
</evidence>
<reference evidence="4" key="1">
    <citation type="submission" date="2012-12" db="EMBL/GenBank/DDBJ databases">
        <authorList>
            <person name="Hellsten U."/>
            <person name="Grimwood J."/>
            <person name="Chapman J.A."/>
            <person name="Shapiro H."/>
            <person name="Aerts A."/>
            <person name="Otillar R.P."/>
            <person name="Terry A.Y."/>
            <person name="Boore J.L."/>
            <person name="Simakov O."/>
            <person name="Marletaz F."/>
            <person name="Cho S.-J."/>
            <person name="Edsinger-Gonzales E."/>
            <person name="Havlak P."/>
            <person name="Kuo D.-H."/>
            <person name="Larsson T."/>
            <person name="Lv J."/>
            <person name="Arendt D."/>
            <person name="Savage R."/>
            <person name="Osoegawa K."/>
            <person name="de Jong P."/>
            <person name="Lindberg D.R."/>
            <person name="Seaver E.C."/>
            <person name="Weisblat D.A."/>
            <person name="Putnam N.H."/>
            <person name="Grigoriev I.V."/>
            <person name="Rokhsar D.S."/>
        </authorList>
    </citation>
    <scope>NUCLEOTIDE SEQUENCE</scope>
</reference>
<proteinExistence type="predicted"/>
<dbReference type="EMBL" id="KB097143">
    <property type="protein sequence ID" value="ESN99007.1"/>
    <property type="molecule type" value="Genomic_DNA"/>
</dbReference>
<dbReference type="RefSeq" id="XP_009022922.1">
    <property type="nucleotide sequence ID" value="XM_009024674.1"/>
</dbReference>
<dbReference type="KEGG" id="hro:HELRODRAFT_162484"/>
<dbReference type="EMBL" id="AMQM01001094">
    <property type="status" value="NOT_ANNOTATED_CDS"/>
    <property type="molecule type" value="Genomic_DNA"/>
</dbReference>
<reference evidence="3" key="3">
    <citation type="submission" date="2015-06" db="UniProtKB">
        <authorList>
            <consortium name="EnsemblMetazoa"/>
        </authorList>
    </citation>
    <scope>IDENTIFICATION</scope>
</reference>
<keyword evidence="1" id="KW-1133">Transmembrane helix</keyword>
<reference evidence="2 4" key="2">
    <citation type="journal article" date="2013" name="Nature">
        <title>Insights into bilaterian evolution from three spiralian genomes.</title>
        <authorList>
            <person name="Simakov O."/>
            <person name="Marletaz F."/>
            <person name="Cho S.J."/>
            <person name="Edsinger-Gonzales E."/>
            <person name="Havlak P."/>
            <person name="Hellsten U."/>
            <person name="Kuo D.H."/>
            <person name="Larsson T."/>
            <person name="Lv J."/>
            <person name="Arendt D."/>
            <person name="Savage R."/>
            <person name="Osoegawa K."/>
            <person name="de Jong P."/>
            <person name="Grimwood J."/>
            <person name="Chapman J.A."/>
            <person name="Shapiro H."/>
            <person name="Aerts A."/>
            <person name="Otillar R.P."/>
            <person name="Terry A.Y."/>
            <person name="Boore J.L."/>
            <person name="Grigoriev I.V."/>
            <person name="Lindberg D.R."/>
            <person name="Seaver E.C."/>
            <person name="Weisblat D.A."/>
            <person name="Putnam N.H."/>
            <person name="Rokhsar D.S."/>
        </authorList>
    </citation>
    <scope>NUCLEOTIDE SEQUENCE</scope>
</reference>
<dbReference type="GeneID" id="20199604"/>
<dbReference type="InParanoid" id="T1ESQ4"/>
<dbReference type="Proteomes" id="UP000015101">
    <property type="component" value="Unassembled WGS sequence"/>
</dbReference>
<evidence type="ECO:0000313" key="4">
    <source>
        <dbReference type="Proteomes" id="UP000015101"/>
    </source>
</evidence>
<protein>
    <submittedName>
        <fullName evidence="2 3">Uncharacterized protein</fullName>
    </submittedName>
</protein>
<dbReference type="HOGENOM" id="CLU_1888002_0_0_1"/>
<dbReference type="AlphaFoldDB" id="T1ESQ4"/>
<keyword evidence="4" id="KW-1185">Reference proteome</keyword>
<keyword evidence="1" id="KW-0812">Transmembrane</keyword>
<feature type="transmembrane region" description="Helical" evidence="1">
    <location>
        <begin position="24"/>
        <end position="46"/>
    </location>
</feature>
<organism evidence="3 4">
    <name type="scientific">Helobdella robusta</name>
    <name type="common">Californian leech</name>
    <dbReference type="NCBI Taxonomy" id="6412"/>
    <lineage>
        <taxon>Eukaryota</taxon>
        <taxon>Metazoa</taxon>
        <taxon>Spiralia</taxon>
        <taxon>Lophotrochozoa</taxon>
        <taxon>Annelida</taxon>
        <taxon>Clitellata</taxon>
        <taxon>Hirudinea</taxon>
        <taxon>Rhynchobdellida</taxon>
        <taxon>Glossiphoniidae</taxon>
        <taxon>Helobdella</taxon>
    </lineage>
</organism>
<sequence>MCPLKVWKVLVINMEMQTCKDLELALELFAEIIYVTCAFCALFCVFMKKDAHNNLQENGSLAFALKCNKIFNDVINDFSCSEHAFYITLHTVCLDNKETDNEGGQIMAVQSVESHHLQSHVCGSAFLSMIRQISV</sequence>
<dbReference type="CTD" id="20199604"/>